<evidence type="ECO:0000313" key="2">
    <source>
        <dbReference type="EMBL" id="KAB2816228.1"/>
    </source>
</evidence>
<gene>
    <name evidence="2" type="ORF">F8C82_11110</name>
</gene>
<protein>
    <submittedName>
        <fullName evidence="2">Succinate dehydrogenase cytochrome b subunit</fullName>
    </submittedName>
</protein>
<evidence type="ECO:0000313" key="3">
    <source>
        <dbReference type="Proteomes" id="UP000484164"/>
    </source>
</evidence>
<feature type="transmembrane region" description="Helical" evidence="1">
    <location>
        <begin position="104"/>
        <end position="124"/>
    </location>
</feature>
<dbReference type="InterPro" id="IPR011138">
    <property type="entry name" value="Cytochrome_b-558"/>
</dbReference>
<reference evidence="2 3" key="1">
    <citation type="submission" date="2019-10" db="EMBL/GenBank/DDBJ databases">
        <title>Genome sequence of Phaeocystidibacter marisrubri JCM30614 (type strain).</title>
        <authorList>
            <person name="Bowman J.P."/>
        </authorList>
    </citation>
    <scope>NUCLEOTIDE SEQUENCE [LARGE SCALE GENOMIC DNA]</scope>
    <source>
        <strain evidence="2 3">JCM 30614</strain>
    </source>
</reference>
<dbReference type="InterPro" id="IPR034804">
    <property type="entry name" value="SQR/QFR_C/D"/>
</dbReference>
<keyword evidence="1" id="KW-1133">Transmembrane helix</keyword>
<feature type="transmembrane region" description="Helical" evidence="1">
    <location>
        <begin position="16"/>
        <end position="40"/>
    </location>
</feature>
<name>A0A6L3ZF88_9FLAO</name>
<dbReference type="AlphaFoldDB" id="A0A6L3ZF88"/>
<dbReference type="CDD" id="cd03498">
    <property type="entry name" value="SQR_TypeB_2_TM"/>
    <property type="match status" value="1"/>
</dbReference>
<feature type="transmembrane region" description="Helical" evidence="1">
    <location>
        <begin position="162"/>
        <end position="183"/>
    </location>
</feature>
<dbReference type="RefSeq" id="WP_151693656.1">
    <property type="nucleotide sequence ID" value="NZ_BMGX01000001.1"/>
</dbReference>
<dbReference type="EMBL" id="WBVQ01000002">
    <property type="protein sequence ID" value="KAB2816228.1"/>
    <property type="molecule type" value="Genomic_DNA"/>
</dbReference>
<sequence length="227" mass="25098">MATGKGLFGTSLARKYWMALTGLFLCTFLVVHLAGNLVLLKGDAASADFNAYSHFMTTFPLIKIVSYVLYASIVLHAIDGIVLARQNAAARPVKYAKNNASANSGWASRNMALLGLITLVFIIIHMKSFWYEMHFGSVSSTMIDGEEIKDLYTITVAAFHELWYVALYVVSMTAIGFHLWHGFQSAFQSMGWNHPKYTPAVKIVGKIFAVVVPGLFAIIPLAIYFTK</sequence>
<dbReference type="OrthoDB" id="9802842at2"/>
<dbReference type="SUPFAM" id="SSF81343">
    <property type="entry name" value="Fumarate reductase respiratory complex transmembrane subunits"/>
    <property type="match status" value="1"/>
</dbReference>
<feature type="transmembrane region" description="Helical" evidence="1">
    <location>
        <begin position="203"/>
        <end position="225"/>
    </location>
</feature>
<keyword evidence="1" id="KW-0472">Membrane</keyword>
<keyword evidence="1" id="KW-0812">Transmembrane</keyword>
<accession>A0A6L3ZF88</accession>
<feature type="transmembrane region" description="Helical" evidence="1">
    <location>
        <begin position="61"/>
        <end position="84"/>
    </location>
</feature>
<dbReference type="Proteomes" id="UP000484164">
    <property type="component" value="Unassembled WGS sequence"/>
</dbReference>
<keyword evidence="3" id="KW-1185">Reference proteome</keyword>
<dbReference type="GO" id="GO:0016020">
    <property type="term" value="C:membrane"/>
    <property type="evidence" value="ECO:0007669"/>
    <property type="project" value="InterPro"/>
</dbReference>
<evidence type="ECO:0000256" key="1">
    <source>
        <dbReference type="SAM" id="Phobius"/>
    </source>
</evidence>
<proteinExistence type="predicted"/>
<dbReference type="Gene3D" id="1.20.1300.10">
    <property type="entry name" value="Fumarate reductase/succinate dehydrogenase, transmembrane subunit"/>
    <property type="match status" value="1"/>
</dbReference>
<organism evidence="2 3">
    <name type="scientific">Phaeocystidibacter marisrubri</name>
    <dbReference type="NCBI Taxonomy" id="1577780"/>
    <lineage>
        <taxon>Bacteria</taxon>
        <taxon>Pseudomonadati</taxon>
        <taxon>Bacteroidota</taxon>
        <taxon>Flavobacteriia</taxon>
        <taxon>Flavobacteriales</taxon>
        <taxon>Phaeocystidibacteraceae</taxon>
        <taxon>Phaeocystidibacter</taxon>
    </lineage>
</organism>
<dbReference type="NCBIfam" id="TIGR02046">
    <property type="entry name" value="sdhC_b558_fam"/>
    <property type="match status" value="1"/>
</dbReference>
<comment type="caution">
    <text evidence="2">The sequence shown here is derived from an EMBL/GenBank/DDBJ whole genome shotgun (WGS) entry which is preliminary data.</text>
</comment>